<evidence type="ECO:0000313" key="4">
    <source>
        <dbReference type="EMBL" id="KGX88751.1"/>
    </source>
</evidence>
<dbReference type="PANTHER" id="PTHR36108:SF13">
    <property type="entry name" value="COLOSSIN-B-RELATED"/>
    <property type="match status" value="1"/>
</dbReference>
<dbReference type="Proteomes" id="UP000030528">
    <property type="component" value="Unassembled WGS sequence"/>
</dbReference>
<dbReference type="RefSeq" id="WP_026801801.1">
    <property type="nucleotide sequence ID" value="NZ_AULI01000025.1"/>
</dbReference>
<dbReference type="STRING" id="1385510.GCA_000425205_03633"/>
<dbReference type="eggNOG" id="COG4932">
    <property type="taxonomic scope" value="Bacteria"/>
</dbReference>
<gene>
    <name evidence="4" type="ORF">N781_09540</name>
</gene>
<dbReference type="InterPro" id="IPR013784">
    <property type="entry name" value="Carb-bd-like_fold"/>
</dbReference>
<dbReference type="Gene3D" id="2.60.40.1120">
    <property type="entry name" value="Carboxypeptidase-like, regulatory domain"/>
    <property type="match status" value="18"/>
</dbReference>
<dbReference type="PANTHER" id="PTHR36108">
    <property type="entry name" value="COLOSSIN-B-RELATED"/>
    <property type="match status" value="1"/>
</dbReference>
<evidence type="ECO:0000313" key="5">
    <source>
        <dbReference type="Proteomes" id="UP000030528"/>
    </source>
</evidence>
<evidence type="ECO:0000256" key="1">
    <source>
        <dbReference type="ARBA" id="ARBA00007257"/>
    </source>
</evidence>
<keyword evidence="3" id="KW-0732">Signal</keyword>
<reference evidence="4 5" key="1">
    <citation type="submission" date="2013-08" db="EMBL/GenBank/DDBJ databases">
        <authorList>
            <person name="Huang J."/>
            <person name="Wang G."/>
        </authorList>
    </citation>
    <scope>NUCLEOTIDE SEQUENCE [LARGE SCALE GENOMIC DNA]</scope>
    <source>
        <strain evidence="4 5">JSM 076056</strain>
    </source>
</reference>
<dbReference type="InterPro" id="IPR008969">
    <property type="entry name" value="CarboxyPept-like_regulatory"/>
</dbReference>
<protein>
    <submittedName>
        <fullName evidence="4">Uncharacterized protein</fullName>
    </submittedName>
</protein>
<dbReference type="eggNOG" id="COG2373">
    <property type="taxonomic scope" value="Bacteria"/>
</dbReference>
<comment type="caution">
    <text evidence="4">The sequence shown here is derived from an EMBL/GenBank/DDBJ whole genome shotgun (WGS) entry which is preliminary data.</text>
</comment>
<dbReference type="SUPFAM" id="SSF49452">
    <property type="entry name" value="Starch-binding domain-like"/>
    <property type="match status" value="9"/>
</dbReference>
<comment type="similarity">
    <text evidence="1">Belongs to the serine-aspartate repeat-containing protein (SDr) family.</text>
</comment>
<dbReference type="Pfam" id="PF13620">
    <property type="entry name" value="CarboxypepD_reg"/>
    <property type="match status" value="17"/>
</dbReference>
<name>A0A0A5G6J8_9BACI</name>
<accession>A0A0A5G6J8</accession>
<dbReference type="OrthoDB" id="2056845at2"/>
<dbReference type="Gene3D" id="2.60.40.1170">
    <property type="entry name" value="Mu homology domain, subdomain B"/>
    <property type="match status" value="1"/>
</dbReference>
<dbReference type="SUPFAM" id="SSF49464">
    <property type="entry name" value="Carboxypeptidase regulatory domain-like"/>
    <property type="match status" value="7"/>
</dbReference>
<sequence>MQFPPTSDFTPLLIGGVPLFDNLNDENPNSVDIVGNSSFPAGYIAYDGESIYFRLRLHDDPRQGQGFSNFAWGILFNTSGVAGEYDWLINVNGLDETVNIVKNINKEFNEWNDPAEGVNGEPSYAQGITNYDIARVVVADSAIGSQNYFLDWFIPADTFFTVLGIDENSVVSNVYFTSANANNYNKDSLQTNEGFQFIDAFTDPITIGDTDVRARLVTDKVLTAGPSNILLGVTETWTTEVSVTNTGKSEAINVTVNDFSGLDNVDDLVISSVTKGAAVLDNVTNTITWTVGNLLPGETATMVVTVTGSFTSIGSTTRPLDEAFAEGNDDLTGVSLVSEVVQIPVSVQQAATLNGTIIDQSNGETVSGATVELRQGVTIIDSTVSLTNGFYSFVNVVPGTYDIDVSNPPEYTSTTVSVSIGSGQSVTEDIFINPVPSTIDGTVTDNALNPIAGATVTLDNNLGVPIATTTTNGAGQYSFTGVVPGSYEVEVMASGFGSDLKSVITQPGQTSTVDFTLEATAGSIAGAILDSDTSTAIPNASVELLTNDAIFLTSTTADGSGNYTFTDLSPGSYIVRAQAANYSVNSVSSIVLASQVTSTDVPLMPSPGSISGTVTDEQTGVVLGGATVQVLDSLGNIVDATLTNGSGAYTFNNLATGSYTLVFTANGYSKLVIGSVVEAGQTTTTNVSLEEIAGSLQGTVEDNTANAIAGALVTVYENQIPVATALTDENGNYFIPDLAGGAYNVVITADNYQSQSLGTTIVRGETTILNATLQDSPGTLTGSVSSSGSPLAGATIAIQNQSGIISTTFTDSNGQYVIENLAPGSYSVVASFSTYETQINGAIIEANTTTNVDFDLEQTPGGIAGEVLNAQTGIPIIGANVEVRFIDSSGAIVATVFTDEDGMYRANDLAPGFYTLVYGAEDFQTVAITTEVEAGITKIVNALLEPNPGAVNGTIINSIDESPLPGALVTIVDSNGFVVDTVTTGTNGAFNINGLAPGSYTITASIDGFQNNVTGVTVRSNEITATIIPLTPGPGRIEGTVTPSLSGTLVRLFDQNGVFIASTIPENGLFNFDNLAPGTYTVSASANEYTTDTVGVEVLSSQTSFVSLTLDPLPATVSGTITSSGGAPIANALVKIVNDAGVTLGSAFTNELGGYTLPNIPAGSFTLVAGADGFASSSVGVTTAQGQDLSGVNVQLSAATGGISGQVSNLVTGDPLVGVTITVRDPSTQTIIATTTTDVFGDYLLTSIPPGSQTVSAFLEGFARQQLGASVVAGETTSADFILDPNPGEVQGILVDGNGNPLMLSNMFVEVYNERKEFITTITVNGDGTYKVPGLIPGTYFLTASAPGYSSSTVSAVVNSNTVTAVTHTLQLNPATLNVVVLDDETGQPQAGASVIVEHTNGIPIDQGITDQNGLIRFTDLAGGEYFITATKDGFGTTSQGLFLGNGDTRSITLRLPTEVGILQGFVTDGTSGNPILDATVQVFDENGVLVLEGVTDENGRYRFEGLAPGEYTVITSAGNFSPESAGAFIIAGETSTLSFALTPNAGRIEGTVTDATTGDPVQGATIIIREGSETGPIIFTTITDENGFYQSGGLAENVYVLVTRDPNYGSETGVVTVERNQVTTLNFSLTPNPGRVQGSVRSASAGLPITGALIRVTNQDGFIIGTVPTDESGFYTLGGLAPGTYRITAGDPNFQIAKATFSVGTNQTVTRNFALQGDPATITGAVIDNENNAPLVGALVQVFDTETELLLGEALTNEDGFYAIFGLSTDTIQVLISFPGYGTFQSTFPTSAGSTADVSVRLSQTPATIRGRVTAQEGGTPIDGVTVVLKLAGATTPYAFAITNEDGDYEFTGLAPGSYTVTFVAVDFQNVSFGVVLGPNEVRILNVSLQRGGPIGLVPECIRTRKVYDWVVTATHLTRTSYFPTCCQQEIDRLLSLGETLVIQAEIEDVKERVVTIENGNPGWIKVTFLMEVTIRVINELTENIVCKFNTPLLIAEELAICIPEPFDVNNVDLSILTSKVTTEGIVSSQSYELTAFICFDVTVTCQVNLEVLGDFCSPRREIPIEKPPLKCVVGPNILPPTQCSNFIEDSEFDDLLSLINDQD</sequence>
<dbReference type="EMBL" id="AVPE01000025">
    <property type="protein sequence ID" value="KGX88751.1"/>
    <property type="molecule type" value="Genomic_DNA"/>
</dbReference>
<evidence type="ECO:0000256" key="3">
    <source>
        <dbReference type="ARBA" id="ARBA00022729"/>
    </source>
</evidence>
<proteinExistence type="inferred from homology"/>
<organism evidence="4 5">
    <name type="scientific">Pontibacillus halophilus JSM 076056 = DSM 19796</name>
    <dbReference type="NCBI Taxonomy" id="1385510"/>
    <lineage>
        <taxon>Bacteria</taxon>
        <taxon>Bacillati</taxon>
        <taxon>Bacillota</taxon>
        <taxon>Bacilli</taxon>
        <taxon>Bacillales</taxon>
        <taxon>Bacillaceae</taxon>
        <taxon>Pontibacillus</taxon>
    </lineage>
</organism>
<dbReference type="GO" id="GO:0030246">
    <property type="term" value="F:carbohydrate binding"/>
    <property type="evidence" value="ECO:0007669"/>
    <property type="project" value="InterPro"/>
</dbReference>
<keyword evidence="2" id="KW-0964">Secreted</keyword>
<dbReference type="SUPFAM" id="SSF49478">
    <property type="entry name" value="Cna protein B-type domain"/>
    <property type="match status" value="2"/>
</dbReference>
<keyword evidence="5" id="KW-1185">Reference proteome</keyword>
<evidence type="ECO:0000256" key="2">
    <source>
        <dbReference type="ARBA" id="ARBA00022525"/>
    </source>
</evidence>